<sequence length="190" mass="20707">MLKRFMRREDGSLTLEAAMVMPVFLLFTVFLAMMIRISVADMALKQAVSETTQIVATHAYPAALIVEGGANAADNWIKNFTEEEFDLSSVENLVEEVLGVFGVDIMDVLGGAAASATQPFVETNFSRANSDGLFDPSRVNVTNVDLDVSGYGLKGYFGITATYEVPIIAPFVNRTITLEQSAYEKIWTGS</sequence>
<protein>
    <recommendedName>
        <fullName evidence="6">Pilus assembly protein TadE</fullName>
    </recommendedName>
</protein>
<keyword evidence="1" id="KW-0812">Transmembrane</keyword>
<keyword evidence="1" id="KW-0472">Membrane</keyword>
<comment type="caution">
    <text evidence="2">The sequence shown here is derived from an EMBL/GenBank/DDBJ whole genome shotgun (WGS) entry which is preliminary data.</text>
</comment>
<feature type="transmembrane region" description="Helical" evidence="1">
    <location>
        <begin position="12"/>
        <end position="35"/>
    </location>
</feature>
<keyword evidence="4" id="KW-1185">Reference proteome</keyword>
<gene>
    <name evidence="3" type="ORF">AJ85_20735</name>
    <name evidence="2" type="ORF">BALCAV_0213080</name>
</gene>
<evidence type="ECO:0000313" key="2">
    <source>
        <dbReference type="EMBL" id="KGA96951.1"/>
    </source>
</evidence>
<proteinExistence type="predicted"/>
<evidence type="ECO:0000256" key="1">
    <source>
        <dbReference type="SAM" id="Phobius"/>
    </source>
</evidence>
<dbReference type="EMBL" id="ALPT02000041">
    <property type="protein sequence ID" value="KGA96951.1"/>
    <property type="molecule type" value="Genomic_DNA"/>
</dbReference>
<dbReference type="STRING" id="1218173.BALCAV_0213080"/>
<name>A0A094WJD6_ALKAL</name>
<evidence type="ECO:0008006" key="6">
    <source>
        <dbReference type="Google" id="ProtNLM"/>
    </source>
</evidence>
<evidence type="ECO:0000313" key="5">
    <source>
        <dbReference type="Proteomes" id="UP000297014"/>
    </source>
</evidence>
<dbReference type="Proteomes" id="UP000002754">
    <property type="component" value="Unassembled WGS sequence"/>
</dbReference>
<evidence type="ECO:0000313" key="4">
    <source>
        <dbReference type="Proteomes" id="UP000002754"/>
    </source>
</evidence>
<dbReference type="EMBL" id="JALP01000298">
    <property type="protein sequence ID" value="THG88885.1"/>
    <property type="molecule type" value="Genomic_DNA"/>
</dbReference>
<accession>A0A094WJD6</accession>
<organism evidence="2 4">
    <name type="scientific">Alkalihalobacillus alcalophilus ATCC 27647 = CGMCC 1.3604</name>
    <dbReference type="NCBI Taxonomy" id="1218173"/>
    <lineage>
        <taxon>Bacteria</taxon>
        <taxon>Bacillati</taxon>
        <taxon>Bacillota</taxon>
        <taxon>Bacilli</taxon>
        <taxon>Bacillales</taxon>
        <taxon>Bacillaceae</taxon>
        <taxon>Alkalihalobacillus</taxon>
    </lineage>
</organism>
<reference evidence="2 4" key="1">
    <citation type="journal article" date="2014" name="Genome Announc.">
        <title>Draft Genome Sequence of Bacillus alcalophilus AV1934, a Classic Alkaliphile Isolated from Human Feces in 1934.</title>
        <authorList>
            <person name="Attie O."/>
            <person name="Jayaprakash A."/>
            <person name="Shah H."/>
            <person name="Paulsen I.T."/>
            <person name="Morino M."/>
            <person name="Takahashi Y."/>
            <person name="Narumi I."/>
            <person name="Sachidanandam R."/>
            <person name="Satoh K."/>
            <person name="Ito M."/>
            <person name="Krulwich T.A."/>
        </authorList>
    </citation>
    <scope>NUCLEOTIDE SEQUENCE [LARGE SCALE GENOMIC DNA]</scope>
    <source>
        <strain evidence="2 4">AV1934</strain>
    </source>
</reference>
<dbReference type="AlphaFoldDB" id="A0A094WJD6"/>
<dbReference type="eggNOG" id="COG4961">
    <property type="taxonomic scope" value="Bacteria"/>
</dbReference>
<keyword evidence="1" id="KW-1133">Transmembrane helix</keyword>
<reference evidence="3 5" key="2">
    <citation type="submission" date="2014-01" db="EMBL/GenBank/DDBJ databases">
        <title>Draft genome sequencing of Bacillus alcalophilus CGMCC 1.3604.</title>
        <authorList>
            <person name="Yang J."/>
            <person name="Diao L."/>
            <person name="Yang S."/>
        </authorList>
    </citation>
    <scope>NUCLEOTIDE SEQUENCE [LARGE SCALE GENOMIC DNA]</scope>
    <source>
        <strain evidence="3 5">CGMCC 1.3604</strain>
    </source>
</reference>
<evidence type="ECO:0000313" key="3">
    <source>
        <dbReference type="EMBL" id="THG88885.1"/>
    </source>
</evidence>
<dbReference type="Proteomes" id="UP000297014">
    <property type="component" value="Unassembled WGS sequence"/>
</dbReference>
<dbReference type="OrthoDB" id="2388573at2"/>
<dbReference type="RefSeq" id="WP_003324148.1">
    <property type="nucleotide sequence ID" value="NZ_ALPT02000041.1"/>
</dbReference>